<dbReference type="Proteomes" id="UP001602123">
    <property type="component" value="Unassembled WGS sequence"/>
</dbReference>
<name>A0ABW6U486_9ACTN</name>
<evidence type="ECO:0008006" key="4">
    <source>
        <dbReference type="Google" id="ProtNLM"/>
    </source>
</evidence>
<feature type="region of interest" description="Disordered" evidence="1">
    <location>
        <begin position="34"/>
        <end position="56"/>
    </location>
</feature>
<gene>
    <name evidence="2" type="ORF">ACFYZM_24325</name>
</gene>
<sequence length="854" mass="90829">MDELGFEGTPVGYAPQPIATRSVAPHPVAAQAIGPAADPHAGVPSPTTTAPPARPVPAVRDLHDVTDTDALAVRMAQQVQRAHAAVVEAHRAISAWQLRRLGSPAPHGAPPQTPAEAASPPAVLAPAVPRQAPQRPAPPPKAKVPGAADYGRALNTLKAEWSAKMTGNARSAEPESAARTAAFTPPTTDWARLGGPAVAVRAAERRLRETGALTSGHVEVAWHELPPSGPVPLSHSCHPGGTGAPARCEVRDGDGRTLLTVSAGTAGSNVGERPGVPRYPREFKPPARTSVDRLTAGDLDALARGDVAAVLGSAFGQQHVAPGLRPEPWPERLLEEVSSISPRGGHWRQGLLTATTLPAGDGDDWPFTLEAVSEVLRVYLFHRGVHLCLPGAHAVPVPGGTARVELLGPLDGPLGLRVEISESGWIPRPFVTADAEVTSAEGETVARLRDVGVALYGRPECEPLLHVGDAGIRLTSAGSPAYSTELHMAHASEGDVAQLVAASGQLGTELCPVRPRLPRGDFLMIDRGVEVRQGTAADMTGAYGVTEYDMPPDPWYCRENGTRSVPALALMEISLQPAGLLSALTLGVALQHPDVPYVCRNLNGKGTLLRDADPRGTTVTQRLTVLSVTDLPGATLHRYRFELSTGGLPFYEGEALHGYFTQEVLDLQQGMDSGRRVPPWLDRQGTPPAGLRRVDARGDARLGTGRLALLEDLVLVPGGGDHRAGYVLCTKPVRADDWYFHHHFFRDPVMPGSAGVQMLFQQVQAFAVHTGLTGGLPDPELGLVTGEQLSWNYGAQILPEHQQVRGEVHIRKVTRKRDRLLIRADGSVWRDDLRIYHVRNIVLGSRPAGRKGGA</sequence>
<feature type="region of interest" description="Disordered" evidence="1">
    <location>
        <begin position="102"/>
        <end position="122"/>
    </location>
</feature>
<feature type="region of interest" description="Disordered" evidence="1">
    <location>
        <begin position="128"/>
        <end position="147"/>
    </location>
</feature>
<keyword evidence="3" id="KW-1185">Reference proteome</keyword>
<evidence type="ECO:0000256" key="1">
    <source>
        <dbReference type="SAM" id="MobiDB-lite"/>
    </source>
</evidence>
<feature type="compositionally biased region" description="Low complexity" evidence="1">
    <location>
        <begin position="43"/>
        <end position="56"/>
    </location>
</feature>
<proteinExistence type="predicted"/>
<dbReference type="SUPFAM" id="SSF54637">
    <property type="entry name" value="Thioesterase/thiol ester dehydrase-isomerase"/>
    <property type="match status" value="2"/>
</dbReference>
<accession>A0ABW6U486</accession>
<dbReference type="Pfam" id="PF07977">
    <property type="entry name" value="FabA"/>
    <property type="match status" value="1"/>
</dbReference>
<evidence type="ECO:0000313" key="2">
    <source>
        <dbReference type="EMBL" id="MFF4219386.1"/>
    </source>
</evidence>
<dbReference type="RefSeq" id="WP_388630851.1">
    <property type="nucleotide sequence ID" value="NZ_JBIAUT010000010.1"/>
</dbReference>
<dbReference type="Gene3D" id="3.10.129.10">
    <property type="entry name" value="Hotdog Thioesterase"/>
    <property type="match status" value="3"/>
</dbReference>
<reference evidence="2 3" key="1">
    <citation type="submission" date="2024-10" db="EMBL/GenBank/DDBJ databases">
        <title>The Natural Products Discovery Center: Release of the First 8490 Sequenced Strains for Exploring Actinobacteria Biosynthetic Diversity.</title>
        <authorList>
            <person name="Kalkreuter E."/>
            <person name="Kautsar S.A."/>
            <person name="Yang D."/>
            <person name="Bader C.D."/>
            <person name="Teijaro C.N."/>
            <person name="Fluegel L."/>
            <person name="Davis C.M."/>
            <person name="Simpson J.R."/>
            <person name="Lauterbach L."/>
            <person name="Steele A.D."/>
            <person name="Gui C."/>
            <person name="Meng S."/>
            <person name="Li G."/>
            <person name="Viehrig K."/>
            <person name="Ye F."/>
            <person name="Su P."/>
            <person name="Kiefer A.F."/>
            <person name="Nichols A."/>
            <person name="Cepeda A.J."/>
            <person name="Yan W."/>
            <person name="Fan B."/>
            <person name="Jiang Y."/>
            <person name="Adhikari A."/>
            <person name="Zheng C.-J."/>
            <person name="Schuster L."/>
            <person name="Cowan T.M."/>
            <person name="Smanski M.J."/>
            <person name="Chevrette M.G."/>
            <person name="De Carvalho L.P.S."/>
            <person name="Shen B."/>
        </authorList>
    </citation>
    <scope>NUCLEOTIDE SEQUENCE [LARGE SCALE GENOMIC DNA]</scope>
    <source>
        <strain evidence="2 3">NPDC001650</strain>
    </source>
</reference>
<organism evidence="2 3">
    <name type="scientific">Streptomyces nondiastaticus</name>
    <dbReference type="NCBI Taxonomy" id="3154512"/>
    <lineage>
        <taxon>Bacteria</taxon>
        <taxon>Bacillati</taxon>
        <taxon>Actinomycetota</taxon>
        <taxon>Actinomycetes</taxon>
        <taxon>Kitasatosporales</taxon>
        <taxon>Streptomycetaceae</taxon>
        <taxon>Streptomyces</taxon>
    </lineage>
</organism>
<dbReference type="InterPro" id="IPR013114">
    <property type="entry name" value="FabA_FabZ"/>
</dbReference>
<comment type="caution">
    <text evidence="2">The sequence shown here is derived from an EMBL/GenBank/DDBJ whole genome shotgun (WGS) entry which is preliminary data.</text>
</comment>
<feature type="region of interest" description="Disordered" evidence="1">
    <location>
        <begin position="164"/>
        <end position="195"/>
    </location>
</feature>
<feature type="region of interest" description="Disordered" evidence="1">
    <location>
        <begin position="265"/>
        <end position="286"/>
    </location>
</feature>
<evidence type="ECO:0000313" key="3">
    <source>
        <dbReference type="Proteomes" id="UP001602123"/>
    </source>
</evidence>
<dbReference type="EMBL" id="JBIAUT010000010">
    <property type="protein sequence ID" value="MFF4219386.1"/>
    <property type="molecule type" value="Genomic_DNA"/>
</dbReference>
<protein>
    <recommendedName>
        <fullName evidence="4">Trans-2-decenoyl-[acyl-carrier-protein] isomerase</fullName>
    </recommendedName>
</protein>
<dbReference type="InterPro" id="IPR029069">
    <property type="entry name" value="HotDog_dom_sf"/>
</dbReference>
<feature type="compositionally biased region" description="Low complexity" evidence="1">
    <location>
        <begin position="177"/>
        <end position="188"/>
    </location>
</feature>